<keyword evidence="2" id="KW-0472">Membrane</keyword>
<reference evidence="3" key="1">
    <citation type="submission" date="2022-10" db="EMBL/GenBank/DDBJ databases">
        <title>Culturing micro-colonial fungi from biological soil crusts in the Mojave desert and describing Neophaeococcomyces mojavensis, and introducing the new genera and species Taxawa tesnikishii.</title>
        <authorList>
            <person name="Kurbessoian T."/>
            <person name="Stajich J.E."/>
        </authorList>
    </citation>
    <scope>NUCLEOTIDE SEQUENCE</scope>
    <source>
        <strain evidence="3">TK_35</strain>
    </source>
</reference>
<dbReference type="PANTHER" id="PTHR35895:SF1">
    <property type="entry name" value="LIPID-BINDING SERUM GLYCOPROTEIN C-TERMINAL DOMAIN-CONTAINING PROTEIN"/>
    <property type="match status" value="1"/>
</dbReference>
<keyword evidence="4" id="KW-1185">Reference proteome</keyword>
<evidence type="ECO:0000256" key="1">
    <source>
        <dbReference type="SAM" id="MobiDB-lite"/>
    </source>
</evidence>
<evidence type="ECO:0000256" key="2">
    <source>
        <dbReference type="SAM" id="Phobius"/>
    </source>
</evidence>
<dbReference type="Pfam" id="PF12505">
    <property type="entry name" value="DUF3712"/>
    <property type="match status" value="1"/>
</dbReference>
<name>A0AA38Y414_9EURO</name>
<dbReference type="InterPro" id="IPR022185">
    <property type="entry name" value="DUF3712"/>
</dbReference>
<comment type="caution">
    <text evidence="3">The sequence shown here is derived from an EMBL/GenBank/DDBJ whole genome shotgun (WGS) entry which is preliminary data.</text>
</comment>
<evidence type="ECO:0000313" key="3">
    <source>
        <dbReference type="EMBL" id="KAJ9634154.1"/>
    </source>
</evidence>
<gene>
    <name evidence="3" type="ORF">H2204_006485</name>
</gene>
<feature type="region of interest" description="Disordered" evidence="1">
    <location>
        <begin position="1"/>
        <end position="20"/>
    </location>
</feature>
<dbReference type="Proteomes" id="UP001172681">
    <property type="component" value="Unassembled WGS sequence"/>
</dbReference>
<feature type="transmembrane region" description="Helical" evidence="2">
    <location>
        <begin position="37"/>
        <end position="61"/>
    </location>
</feature>
<dbReference type="AlphaFoldDB" id="A0AA38Y414"/>
<sequence length="348" mass="38333">MAPEEEPQEKPATLEEEGNVPADGRKRAKVKRHCGRFWWIYAIVFVIVVLVVVLPVVYVAYPNMAQSAINKSTLMVTSQSLLDPAPDHFHLDLDSVFLSNSSLHAKLDAFEADLCLEDSDIPFAQLSIPPIDAANGTHESVSQEVQIKNKDQFYAYAQTQLLSEEYNVYLKGKGGLKYGKLQKTTVKYNDKITLKGLNGLKGFNVTDFELIMGSHPASYNSNGTVLIPNPSVSTYEMGNMTMDMYVGNVSIGTSTLDNVVLRPGNNTLPLLALTNQTAVGLLLFTKYKSGIFPIDIVCRSVIYNGQHLPYYERPLQAKNLTVQLNVIEVLEKAGLAQALGINTTTSAR</sequence>
<keyword evidence="2" id="KW-1133">Transmembrane helix</keyword>
<dbReference type="GO" id="GO:0000329">
    <property type="term" value="C:fungal-type vacuole membrane"/>
    <property type="evidence" value="ECO:0007669"/>
    <property type="project" value="InterPro"/>
</dbReference>
<dbReference type="InterPro" id="IPR046368">
    <property type="entry name" value="Tag1"/>
</dbReference>
<protein>
    <submittedName>
        <fullName evidence="3">Uncharacterized protein</fullName>
    </submittedName>
</protein>
<proteinExistence type="predicted"/>
<dbReference type="EMBL" id="JAPDRN010000040">
    <property type="protein sequence ID" value="KAJ9634154.1"/>
    <property type="molecule type" value="Genomic_DNA"/>
</dbReference>
<organism evidence="3 4">
    <name type="scientific">Knufia peltigerae</name>
    <dbReference type="NCBI Taxonomy" id="1002370"/>
    <lineage>
        <taxon>Eukaryota</taxon>
        <taxon>Fungi</taxon>
        <taxon>Dikarya</taxon>
        <taxon>Ascomycota</taxon>
        <taxon>Pezizomycotina</taxon>
        <taxon>Eurotiomycetes</taxon>
        <taxon>Chaetothyriomycetidae</taxon>
        <taxon>Chaetothyriales</taxon>
        <taxon>Trichomeriaceae</taxon>
        <taxon>Knufia</taxon>
    </lineage>
</organism>
<evidence type="ECO:0000313" key="4">
    <source>
        <dbReference type="Proteomes" id="UP001172681"/>
    </source>
</evidence>
<dbReference type="PANTHER" id="PTHR35895">
    <property type="entry name" value="CHROMOSOME 16, WHOLE GENOME SHOTGUN SEQUENCE"/>
    <property type="match status" value="1"/>
</dbReference>
<accession>A0AA38Y414</accession>
<keyword evidence="2" id="KW-0812">Transmembrane</keyword>